<feature type="coiled-coil region" evidence="1">
    <location>
        <begin position="781"/>
        <end position="826"/>
    </location>
</feature>
<dbReference type="PANTHER" id="PTHR30121">
    <property type="entry name" value="UNCHARACTERIZED PROTEIN YJGR-RELATED"/>
    <property type="match status" value="1"/>
</dbReference>
<keyword evidence="3" id="KW-1185">Reference proteome</keyword>
<gene>
    <name evidence="2" type="ORF">K239x_56490</name>
</gene>
<evidence type="ECO:0000313" key="3">
    <source>
        <dbReference type="Proteomes" id="UP000319817"/>
    </source>
</evidence>
<accession>A0A517P2M0</accession>
<dbReference type="PANTHER" id="PTHR30121:SF6">
    <property type="entry name" value="SLR6007 PROTEIN"/>
    <property type="match status" value="1"/>
</dbReference>
<evidence type="ECO:0000256" key="1">
    <source>
        <dbReference type="SAM" id="Coils"/>
    </source>
</evidence>
<dbReference type="Proteomes" id="UP000319817">
    <property type="component" value="Chromosome"/>
</dbReference>
<dbReference type="SUPFAM" id="SSF52540">
    <property type="entry name" value="P-loop containing nucleoside triphosphate hydrolases"/>
    <property type="match status" value="1"/>
</dbReference>
<dbReference type="InterPro" id="IPR051162">
    <property type="entry name" value="T4SS_component"/>
</dbReference>
<dbReference type="EMBL" id="CP036526">
    <property type="protein sequence ID" value="QDT13629.1"/>
    <property type="molecule type" value="Genomic_DNA"/>
</dbReference>
<organism evidence="2 3">
    <name type="scientific">Stieleria marina</name>
    <dbReference type="NCBI Taxonomy" id="1930275"/>
    <lineage>
        <taxon>Bacteria</taxon>
        <taxon>Pseudomonadati</taxon>
        <taxon>Planctomycetota</taxon>
        <taxon>Planctomycetia</taxon>
        <taxon>Pirellulales</taxon>
        <taxon>Pirellulaceae</taxon>
        <taxon>Stieleria</taxon>
    </lineage>
</organism>
<name>A0A517P2M0_9BACT</name>
<dbReference type="AlphaFoldDB" id="A0A517P2M0"/>
<dbReference type="InterPro" id="IPR027417">
    <property type="entry name" value="P-loop_NTPase"/>
</dbReference>
<feature type="coiled-coil region" evidence="1">
    <location>
        <begin position="701"/>
        <end position="750"/>
    </location>
</feature>
<protein>
    <submittedName>
        <fullName evidence="2">AAA-like domain protein</fullName>
    </submittedName>
</protein>
<evidence type="ECO:0000313" key="2">
    <source>
        <dbReference type="EMBL" id="QDT13629.1"/>
    </source>
</evidence>
<keyword evidence="1" id="KW-0175">Coiled coil</keyword>
<dbReference type="Gene3D" id="3.40.50.300">
    <property type="entry name" value="P-loop containing nucleotide triphosphate hydrolases"/>
    <property type="match status" value="2"/>
</dbReference>
<reference evidence="2 3" key="1">
    <citation type="submission" date="2019-02" db="EMBL/GenBank/DDBJ databases">
        <title>Deep-cultivation of Planctomycetes and their phenomic and genomic characterization uncovers novel biology.</title>
        <authorList>
            <person name="Wiegand S."/>
            <person name="Jogler M."/>
            <person name="Boedeker C."/>
            <person name="Pinto D."/>
            <person name="Vollmers J."/>
            <person name="Rivas-Marin E."/>
            <person name="Kohn T."/>
            <person name="Peeters S.H."/>
            <person name="Heuer A."/>
            <person name="Rast P."/>
            <person name="Oberbeckmann S."/>
            <person name="Bunk B."/>
            <person name="Jeske O."/>
            <person name="Meyerdierks A."/>
            <person name="Storesund J.E."/>
            <person name="Kallscheuer N."/>
            <person name="Luecker S."/>
            <person name="Lage O.M."/>
            <person name="Pohl T."/>
            <person name="Merkel B.J."/>
            <person name="Hornburger P."/>
            <person name="Mueller R.-W."/>
            <person name="Bruemmer F."/>
            <person name="Labrenz M."/>
            <person name="Spormann A.M."/>
            <person name="Op den Camp H."/>
            <person name="Overmann J."/>
            <person name="Amann R."/>
            <person name="Jetten M.S.M."/>
            <person name="Mascher T."/>
            <person name="Medema M.H."/>
            <person name="Devos D.P."/>
            <person name="Kaster A.-K."/>
            <person name="Ovreas L."/>
            <person name="Rohde M."/>
            <person name="Galperin M.Y."/>
            <person name="Jogler C."/>
        </authorList>
    </citation>
    <scope>NUCLEOTIDE SEQUENCE [LARGE SCALE GENOMIC DNA]</scope>
    <source>
        <strain evidence="2 3">K23_9</strain>
    </source>
</reference>
<sequence length="868" mass="97558">MISRLVCRRDWGQFALQFTPHFDWCPPRQRILVRFDLDGTSNGLSSNTFSSQTFYQPKMSTPDPEVFEKLASFYLGRHYDLENDELQDDLLMYDAKDLCTHAMCVGMTGSGKTGLCLSLLEEAAIDGIPAICVDPKGDLGNLLLSFPDMAPEDFKPWLEEDEARRKGMSLDELASKTASTWKDGLASWGQTPERVRKFKESVDVAVYTPGSNVGLPLTVLKSFDAPPPEARDDAELIGDRVTGSVSGLLTLMGIDADPMTSTEHILISSIMSHEWREGRNVGMGQLIRLIQEPPVSRIGVVDVDTFMSASSRGKLAMKLNNLLASPAFAPWLEGEGLSIKRLLYTPEGKPRLTILSIAHLNDSERMFFVTILLNELLAWVRTQNGTSSLRAMFYMDEVAGYFPPVAKPPSKPPMLTLLKQARAFGLGITLATQNPVDLDYKGLSNIGTWFLGRLQTERDKARVLEGLEGAAGQAGQPFDRSKMEQTLAGLGNRVFLMNNVHDGYPTTFQTRWAMSFLAGPLGRNQISRLMAPRKEIADQKRGQRRESIVKEVETNVRPVAPSGIEERFLGTTVSSRDGSKLVYRPALFAEASMHFVKSTADLDTWLDSQRLMRCGTEFPDDMWDSSEPLGEDFELLDQPEEGFTFSDLPDELRSKGKYRTYRARYKDYLYRHCYLTVFKSPLLKEYAPGGCTQGEARVYFKQELREQRDEATEKLRDKYESKMRTLEGKMRTAQDRVARETAQYEQAKRSSWINIGSTIMGAFLGGRRSSVGTAARGFGRASQQKDDIGRAEDSLEVLQDQMTDMERELRDEIDELTQKYDVENLELEPIDIPPRKSDLKADDVMIVWTPWQVDSSGIATPMFELGEV</sequence>
<proteinExistence type="predicted"/>